<gene>
    <name evidence="1" type="ORF">D5018_03855</name>
</gene>
<name>A0A3L8PZU9_9GAMM</name>
<proteinExistence type="predicted"/>
<dbReference type="EMBL" id="QZEI01000009">
    <property type="protein sequence ID" value="RLV60986.1"/>
    <property type="molecule type" value="Genomic_DNA"/>
</dbReference>
<dbReference type="RefSeq" id="WP_121837674.1">
    <property type="nucleotide sequence ID" value="NZ_ML014758.1"/>
</dbReference>
<reference evidence="1 2" key="1">
    <citation type="submission" date="2018-09" db="EMBL/GenBank/DDBJ databases">
        <title>Phylogeny of the Shewanellaceae, and recommendation for two new genera, Pseudoshewanella and Parashewanella.</title>
        <authorList>
            <person name="Wang G."/>
        </authorList>
    </citation>
    <scope>NUCLEOTIDE SEQUENCE [LARGE SCALE GENOMIC DNA]</scope>
    <source>
        <strain evidence="1 2">C51</strain>
    </source>
</reference>
<organism evidence="1 2">
    <name type="scientific">Parashewanella curva</name>
    <dbReference type="NCBI Taxonomy" id="2338552"/>
    <lineage>
        <taxon>Bacteria</taxon>
        <taxon>Pseudomonadati</taxon>
        <taxon>Pseudomonadota</taxon>
        <taxon>Gammaproteobacteria</taxon>
        <taxon>Alteromonadales</taxon>
        <taxon>Shewanellaceae</taxon>
        <taxon>Parashewanella</taxon>
    </lineage>
</organism>
<dbReference type="Proteomes" id="UP000281474">
    <property type="component" value="Unassembled WGS sequence"/>
</dbReference>
<keyword evidence="2" id="KW-1185">Reference proteome</keyword>
<comment type="caution">
    <text evidence="1">The sequence shown here is derived from an EMBL/GenBank/DDBJ whole genome shotgun (WGS) entry which is preliminary data.</text>
</comment>
<evidence type="ECO:0000313" key="2">
    <source>
        <dbReference type="Proteomes" id="UP000281474"/>
    </source>
</evidence>
<accession>A0A3L8PZU9</accession>
<dbReference type="AlphaFoldDB" id="A0A3L8PZU9"/>
<sequence>MSVQTVSNCVVRKPVKMTVKQALIQVLSEGKFLTLNEIQHRLQMEFNLFSGEASISARWRELEGMHKQSRVRAKSNAWEYRLVR</sequence>
<protein>
    <submittedName>
        <fullName evidence="1">Uncharacterized protein</fullName>
    </submittedName>
</protein>
<evidence type="ECO:0000313" key="1">
    <source>
        <dbReference type="EMBL" id="RLV60986.1"/>
    </source>
</evidence>